<evidence type="ECO:0000313" key="3">
    <source>
        <dbReference type="EMBL" id="KAF5337457.1"/>
    </source>
</evidence>
<evidence type="ECO:0000256" key="1">
    <source>
        <dbReference type="SAM" id="MobiDB-lite"/>
    </source>
</evidence>
<name>A0A8H5C914_9AGAR</name>
<keyword evidence="4" id="KW-1185">Reference proteome</keyword>
<comment type="caution">
    <text evidence="3">The sequence shown here is derived from an EMBL/GenBank/DDBJ whole genome shotgun (WGS) entry which is preliminary data.</text>
</comment>
<evidence type="ECO:0000259" key="2">
    <source>
        <dbReference type="Pfam" id="PF10551"/>
    </source>
</evidence>
<dbReference type="Pfam" id="PF10551">
    <property type="entry name" value="MULE"/>
    <property type="match status" value="1"/>
</dbReference>
<accession>A0A8H5C914</accession>
<dbReference type="Proteomes" id="UP000559256">
    <property type="component" value="Unassembled WGS sequence"/>
</dbReference>
<dbReference type="EMBL" id="JAACJM010000218">
    <property type="protein sequence ID" value="KAF5337457.1"/>
    <property type="molecule type" value="Genomic_DNA"/>
</dbReference>
<feature type="domain" description="MULE transposase" evidence="2">
    <location>
        <begin position="301"/>
        <end position="397"/>
    </location>
</feature>
<dbReference type="AlphaFoldDB" id="A0A8H5C914"/>
<feature type="region of interest" description="Disordered" evidence="1">
    <location>
        <begin position="58"/>
        <end position="91"/>
    </location>
</feature>
<dbReference type="InterPro" id="IPR018289">
    <property type="entry name" value="MULE_transposase_dom"/>
</dbReference>
<gene>
    <name evidence="3" type="ORF">D9758_018013</name>
</gene>
<proteinExistence type="predicted"/>
<feature type="compositionally biased region" description="Polar residues" evidence="1">
    <location>
        <begin position="68"/>
        <end position="79"/>
    </location>
</feature>
<evidence type="ECO:0000313" key="4">
    <source>
        <dbReference type="Proteomes" id="UP000559256"/>
    </source>
</evidence>
<sequence length="630" mass="71321">MEYSMDSVSPDGVVLRYCSGCKTRKPRNTQFKVSKNKPGGYAKQCFVCSARVTKSVKKSRMDPAPIPATSTSEPSSDSPANALANANGPDSDSKVFDADEFVGLGVIHYESLFQKLPDNNKAYSFTAIVDLTGLTDSERLREKADDFVALFWEKTQMRFEYEGKYSHVNTPSTRFKYSCAQTASRQSKPAKRTDVRNRDKGSMDTFDCQGWLHITVFEDNDIQHFVEDNFKMSTSALWSEILGKFPNPAVRRRDVYAITNAKKSNHYTVEAIDLSSVEGYIGLAFTLPDVLLKWGGQIREISLDSAWNTNGSHYELYALIGELYGSGCPLGYLLLQSPTEGKPGAKEKYIHSFLEHFKVKHDLKPIFTLTDKDLSEINAFLKAFPQAKHQLCFWHALRAVKSCLSVLRRSPKYYDVKEARNEFGDEIDKNFVPVGQVSEAERVNFVVSQTMIPRVTIRIGGVLQNTAPPKPRLTIRLKPLSEVTSKSSESMDQSGDLDEDEIMDDPAFDKLLDDTETDEEFGSEYMFDADEKCSKDPSYVFCPAPHRKQLLHLFTRHFCQHPIFPERFQTESMTSEEIRRNAVLEMYQFCYVHGLREVWGYMWILGIVPRCGDCGPAQQVPTICPASEQP</sequence>
<organism evidence="3 4">
    <name type="scientific">Tetrapyrgos nigripes</name>
    <dbReference type="NCBI Taxonomy" id="182062"/>
    <lineage>
        <taxon>Eukaryota</taxon>
        <taxon>Fungi</taxon>
        <taxon>Dikarya</taxon>
        <taxon>Basidiomycota</taxon>
        <taxon>Agaricomycotina</taxon>
        <taxon>Agaricomycetes</taxon>
        <taxon>Agaricomycetidae</taxon>
        <taxon>Agaricales</taxon>
        <taxon>Marasmiineae</taxon>
        <taxon>Marasmiaceae</taxon>
        <taxon>Tetrapyrgos</taxon>
    </lineage>
</organism>
<reference evidence="3 4" key="1">
    <citation type="journal article" date="2020" name="ISME J.">
        <title>Uncovering the hidden diversity of litter-decomposition mechanisms in mushroom-forming fungi.</title>
        <authorList>
            <person name="Floudas D."/>
            <person name="Bentzer J."/>
            <person name="Ahren D."/>
            <person name="Johansson T."/>
            <person name="Persson P."/>
            <person name="Tunlid A."/>
        </authorList>
    </citation>
    <scope>NUCLEOTIDE SEQUENCE [LARGE SCALE GENOMIC DNA]</scope>
    <source>
        <strain evidence="3 4">CBS 291.85</strain>
    </source>
</reference>
<protein>
    <recommendedName>
        <fullName evidence="2">MULE transposase domain-containing protein</fullName>
    </recommendedName>
</protein>
<dbReference type="OrthoDB" id="3262412at2759"/>